<evidence type="ECO:0000313" key="2">
    <source>
        <dbReference type="Proteomes" id="UP001198830"/>
    </source>
</evidence>
<organism evidence="1 2">
    <name type="scientific">Sphingobium soli</name>
    <dbReference type="NCBI Taxonomy" id="1591116"/>
    <lineage>
        <taxon>Bacteria</taxon>
        <taxon>Pseudomonadati</taxon>
        <taxon>Pseudomonadota</taxon>
        <taxon>Alphaproteobacteria</taxon>
        <taxon>Sphingomonadales</taxon>
        <taxon>Sphingomonadaceae</taxon>
        <taxon>Sphingobium</taxon>
    </lineage>
</organism>
<accession>A0ABS8H681</accession>
<dbReference type="EMBL" id="JAJGNP010000015">
    <property type="protein sequence ID" value="MCC4234054.1"/>
    <property type="molecule type" value="Genomic_DNA"/>
</dbReference>
<comment type="caution">
    <text evidence="1">The sequence shown here is derived from an EMBL/GenBank/DDBJ whole genome shotgun (WGS) entry which is preliminary data.</text>
</comment>
<protein>
    <submittedName>
        <fullName evidence="1">Uncharacterized protein</fullName>
    </submittedName>
</protein>
<proteinExistence type="predicted"/>
<evidence type="ECO:0000313" key="1">
    <source>
        <dbReference type="EMBL" id="MCC4234054.1"/>
    </source>
</evidence>
<keyword evidence="2" id="KW-1185">Reference proteome</keyword>
<sequence length="100" mass="10640">MLRHALETMMMSANRPAIVAGLFLSGLITNPSAAAHPKPGTPAALPLKHLDIAQANGDFFIRPDATSPVEPRPSLQLGSRVRIDADLLNSPALPLKEIAR</sequence>
<reference evidence="1 2" key="1">
    <citation type="submission" date="2021-10" db="EMBL/GenBank/DDBJ databases">
        <title>The diversity and Nitrogen Metabolism of Culturable Nitrate-Utilizing Bacteria Within the Oxygen Minimum Zone of the Changjiang (Yangtze River)Estuary.</title>
        <authorList>
            <person name="Zhang D."/>
            <person name="Zheng J."/>
            <person name="Liu S."/>
            <person name="He W."/>
        </authorList>
    </citation>
    <scope>NUCLEOTIDE SEQUENCE [LARGE SCALE GENOMIC DNA]</scope>
    <source>
        <strain evidence="1 2">FXH275-2</strain>
    </source>
</reference>
<dbReference type="RefSeq" id="WP_228227696.1">
    <property type="nucleotide sequence ID" value="NZ_JAJGNP010000015.1"/>
</dbReference>
<dbReference type="Proteomes" id="UP001198830">
    <property type="component" value="Unassembled WGS sequence"/>
</dbReference>
<gene>
    <name evidence="1" type="ORF">LL253_15350</name>
</gene>
<name>A0ABS8H681_9SPHN</name>